<evidence type="ECO:0000256" key="6">
    <source>
        <dbReference type="ARBA" id="ARBA00023098"/>
    </source>
</evidence>
<keyword evidence="4" id="KW-0444">Lipid biosynthesis</keyword>
<dbReference type="GO" id="GO:0004609">
    <property type="term" value="F:phosphatidylserine decarboxylase activity"/>
    <property type="evidence" value="ECO:0007669"/>
    <property type="project" value="UniProtKB-EC"/>
</dbReference>
<evidence type="ECO:0000256" key="12">
    <source>
        <dbReference type="ARBA" id="ARBA00024326"/>
    </source>
</evidence>
<evidence type="ECO:0000313" key="13">
    <source>
        <dbReference type="EMBL" id="AMA65151.1"/>
    </source>
</evidence>
<sequence>MNEAKESKLSAYSTFNDFFTRQLKENIRPIVIGKNKLALPADGMITQLGLILDNQILQAKGHSYSLIALLAGNYILANKFRNGLFVTTYLSPSNYHRVHMPCDGLLTEMIYVPGDLFSVNPLTVINIPNLFARNERLICIFDTPVGNMAQILIGATIVGSINTSWYGCVNNKRKGIIQHWSYPKKEKINSIYIKKGEEMGKFQLGSTVINLFESNQITLNSNLLPGKITQVGELLAESIYNNNYQHNNLENLNKMDLSKFI</sequence>
<dbReference type="KEGG" id="asy:AUT07_00598"/>
<dbReference type="Pfam" id="PF02666">
    <property type="entry name" value="PS_Dcarbxylase"/>
    <property type="match status" value="1"/>
</dbReference>
<protein>
    <recommendedName>
        <fullName evidence="3">phosphatidylserine decarboxylase</fullName>
        <ecNumber evidence="3">4.1.1.65</ecNumber>
    </recommendedName>
</protein>
<dbReference type="PATRIC" id="fig|634113.3.peg.564"/>
<evidence type="ECO:0000256" key="8">
    <source>
        <dbReference type="ARBA" id="ARBA00023209"/>
    </source>
</evidence>
<keyword evidence="10" id="KW-1208">Phospholipid metabolism</keyword>
<evidence type="ECO:0000313" key="14">
    <source>
        <dbReference type="Proteomes" id="UP000069926"/>
    </source>
</evidence>
<dbReference type="InterPro" id="IPR003817">
    <property type="entry name" value="PS_Dcarbxylase"/>
</dbReference>
<gene>
    <name evidence="13" type="primary">psd</name>
    <name evidence="13" type="ORF">AUT07_00598</name>
</gene>
<evidence type="ECO:0000256" key="10">
    <source>
        <dbReference type="ARBA" id="ARBA00023264"/>
    </source>
</evidence>
<evidence type="ECO:0000256" key="5">
    <source>
        <dbReference type="ARBA" id="ARBA00022793"/>
    </source>
</evidence>
<comment type="pathway">
    <text evidence="12">Phospholipid metabolism; phosphatidylethanolamine biosynthesis.</text>
</comment>
<keyword evidence="11" id="KW-0670">Pyruvate</keyword>
<keyword evidence="7" id="KW-0865">Zymogen</keyword>
<evidence type="ECO:0000256" key="11">
    <source>
        <dbReference type="ARBA" id="ARBA00023317"/>
    </source>
</evidence>
<dbReference type="NCBIfam" id="TIGR00163">
    <property type="entry name" value="PS_decarb"/>
    <property type="match status" value="1"/>
</dbReference>
<dbReference type="STRING" id="634113.AUT07_00598"/>
<comment type="cofactor">
    <cofactor evidence="1">
        <name>pyruvate</name>
        <dbReference type="ChEBI" id="CHEBI:15361"/>
    </cofactor>
</comment>
<evidence type="ECO:0000256" key="7">
    <source>
        <dbReference type="ARBA" id="ARBA00023145"/>
    </source>
</evidence>
<keyword evidence="8" id="KW-0594">Phospholipid biosynthesis</keyword>
<dbReference type="PANTHER" id="PTHR10067:SF6">
    <property type="entry name" value="PHOSPHATIDYLSERINE DECARBOXYLASE PROENZYME, MITOCHONDRIAL"/>
    <property type="match status" value="1"/>
</dbReference>
<keyword evidence="14" id="KW-1185">Reference proteome</keyword>
<proteinExistence type="predicted"/>
<evidence type="ECO:0000256" key="2">
    <source>
        <dbReference type="ARBA" id="ARBA00005189"/>
    </source>
</evidence>
<dbReference type="PANTHER" id="PTHR10067">
    <property type="entry name" value="PHOSPHATIDYLSERINE DECARBOXYLASE"/>
    <property type="match status" value="1"/>
</dbReference>
<dbReference type="GO" id="GO:0006646">
    <property type="term" value="P:phosphatidylethanolamine biosynthetic process"/>
    <property type="evidence" value="ECO:0007669"/>
    <property type="project" value="UniProtKB-UniPathway"/>
</dbReference>
<dbReference type="UniPathway" id="UPA00558"/>
<reference evidence="13 14" key="1">
    <citation type="submission" date="2016-01" db="EMBL/GenBank/DDBJ databases">
        <title>Genome sequence of Ca. Arsenophonus lipopteni, the exclusive symbiont of a blood sucking fly Lipoptena cervi (Diptera: Hippoboscidae).</title>
        <authorList>
            <person name="Novakova E."/>
            <person name="Hypsa V."/>
            <person name="Nguyen P."/>
            <person name="Husnik F."/>
            <person name="Darby A.C."/>
        </authorList>
    </citation>
    <scope>NUCLEOTIDE SEQUENCE [LARGE SCALE GENOMIC DNA]</scope>
    <source>
        <strain evidence="13 14">CB</strain>
    </source>
</reference>
<evidence type="ECO:0000256" key="9">
    <source>
        <dbReference type="ARBA" id="ARBA00023239"/>
    </source>
</evidence>
<keyword evidence="5" id="KW-0210">Decarboxylase</keyword>
<organism evidence="13 14">
    <name type="scientific">Candidatus Arsenophonus lipoptenae</name>
    <dbReference type="NCBI Taxonomy" id="634113"/>
    <lineage>
        <taxon>Bacteria</taxon>
        <taxon>Pseudomonadati</taxon>
        <taxon>Pseudomonadota</taxon>
        <taxon>Gammaproteobacteria</taxon>
        <taxon>Enterobacterales</taxon>
        <taxon>Morganellaceae</taxon>
        <taxon>Arsenophonus</taxon>
    </lineage>
</organism>
<accession>A0A0X9VN27</accession>
<dbReference type="InterPro" id="IPR033177">
    <property type="entry name" value="PSD-B"/>
</dbReference>
<evidence type="ECO:0000256" key="4">
    <source>
        <dbReference type="ARBA" id="ARBA00022516"/>
    </source>
</evidence>
<comment type="pathway">
    <text evidence="2">Lipid metabolism.</text>
</comment>
<dbReference type="EC" id="4.1.1.65" evidence="3"/>
<keyword evidence="6" id="KW-0443">Lipid metabolism</keyword>
<dbReference type="AlphaFoldDB" id="A0A0X9VN27"/>
<keyword evidence="9 13" id="KW-0456">Lyase</keyword>
<dbReference type="EMBL" id="CP013920">
    <property type="protein sequence ID" value="AMA65151.1"/>
    <property type="molecule type" value="Genomic_DNA"/>
</dbReference>
<dbReference type="Proteomes" id="UP000069926">
    <property type="component" value="Chromosome"/>
</dbReference>
<evidence type="ECO:0000256" key="1">
    <source>
        <dbReference type="ARBA" id="ARBA00001928"/>
    </source>
</evidence>
<name>A0A0X9VN27_9GAMM</name>
<evidence type="ECO:0000256" key="3">
    <source>
        <dbReference type="ARBA" id="ARBA00012243"/>
    </source>
</evidence>